<comment type="caution">
    <text evidence="8">The sequence shown here is derived from an EMBL/GenBank/DDBJ whole genome shotgun (WGS) entry which is preliminary data.</text>
</comment>
<dbReference type="Pfam" id="PF00297">
    <property type="entry name" value="Ribosomal_L3"/>
    <property type="match status" value="1"/>
</dbReference>
<keyword evidence="4 8" id="KW-0689">Ribosomal protein</keyword>
<evidence type="ECO:0000256" key="1">
    <source>
        <dbReference type="ARBA" id="ARBA00006540"/>
    </source>
</evidence>
<dbReference type="Gene3D" id="2.40.30.10">
    <property type="entry name" value="Translation factors"/>
    <property type="match status" value="1"/>
</dbReference>
<reference evidence="8 9" key="1">
    <citation type="submission" date="2018-06" db="EMBL/GenBank/DDBJ databases">
        <title>Extensive metabolic versatility and redundancy in microbially diverse, dynamic hydrothermal sediments.</title>
        <authorList>
            <person name="Dombrowski N."/>
            <person name="Teske A."/>
            <person name="Baker B.J."/>
        </authorList>
    </citation>
    <scope>NUCLEOTIDE SEQUENCE [LARGE SCALE GENOMIC DNA]</scope>
    <source>
        <strain evidence="8">B79_G16</strain>
    </source>
</reference>
<accession>A0A420ZE31</accession>
<evidence type="ECO:0000313" key="8">
    <source>
        <dbReference type="EMBL" id="RLC37925.1"/>
    </source>
</evidence>
<dbReference type="GO" id="GO:0006412">
    <property type="term" value="P:translation"/>
    <property type="evidence" value="ECO:0007669"/>
    <property type="project" value="UniProtKB-UniRule"/>
</dbReference>
<keyword evidence="3" id="KW-0694">RNA-binding</keyword>
<feature type="region of interest" description="Disordered" evidence="7">
    <location>
        <begin position="115"/>
        <end position="136"/>
    </location>
</feature>
<dbReference type="GO" id="GO:0022625">
    <property type="term" value="C:cytosolic large ribosomal subunit"/>
    <property type="evidence" value="ECO:0007669"/>
    <property type="project" value="TreeGrafter"/>
</dbReference>
<gene>
    <name evidence="8" type="primary">rplC</name>
    <name evidence="8" type="ORF">DRH29_00735</name>
</gene>
<dbReference type="InterPro" id="IPR000597">
    <property type="entry name" value="Ribosomal_uL3"/>
</dbReference>
<evidence type="ECO:0000313" key="9">
    <source>
        <dbReference type="Proteomes" id="UP000281261"/>
    </source>
</evidence>
<evidence type="ECO:0000256" key="3">
    <source>
        <dbReference type="ARBA" id="ARBA00022884"/>
    </source>
</evidence>
<dbReference type="Proteomes" id="UP000281261">
    <property type="component" value="Unassembled WGS sequence"/>
</dbReference>
<dbReference type="PANTHER" id="PTHR11229">
    <property type="entry name" value="50S RIBOSOMAL PROTEIN L3"/>
    <property type="match status" value="1"/>
</dbReference>
<dbReference type="GO" id="GO:0019843">
    <property type="term" value="F:rRNA binding"/>
    <property type="evidence" value="ECO:0007669"/>
    <property type="project" value="UniProtKB-KW"/>
</dbReference>
<evidence type="ECO:0000256" key="6">
    <source>
        <dbReference type="NCBIfam" id="TIGR03625"/>
    </source>
</evidence>
<dbReference type="SUPFAM" id="SSF50447">
    <property type="entry name" value="Translation proteins"/>
    <property type="match status" value="1"/>
</dbReference>
<dbReference type="InterPro" id="IPR019927">
    <property type="entry name" value="Ribosomal_uL3_bac/org-type"/>
</dbReference>
<evidence type="ECO:0000256" key="5">
    <source>
        <dbReference type="ARBA" id="ARBA00023274"/>
    </source>
</evidence>
<keyword evidence="5" id="KW-0687">Ribonucleoprotein</keyword>
<dbReference type="GO" id="GO:0003735">
    <property type="term" value="F:structural constituent of ribosome"/>
    <property type="evidence" value="ECO:0007669"/>
    <property type="project" value="UniProtKB-UniRule"/>
</dbReference>
<organism evidence="8 9">
    <name type="scientific">candidate division Kazan bacterium</name>
    <dbReference type="NCBI Taxonomy" id="2202143"/>
    <lineage>
        <taxon>Bacteria</taxon>
        <taxon>Bacteria division Kazan-3B-28</taxon>
    </lineage>
</organism>
<sequence length="199" mass="21642">MQGLIAQKIKMSQMIAKDGRATAITVMKAEPNVIAQIKKPDKDGYFALQLGLTKPAKGKGQKAVIFKRREFRFPEGDYKVGDTIRADIFSVGDVVSVTGITVGKGFAGTVKRHHFSRGPETHGHDHHRQPGSIGAMGMPRIHKGKRMAGRMGGVRVTTKNLKIAAVDPKNHLIAITGNIPGANKQFVIIKKQESNVNTK</sequence>
<evidence type="ECO:0000256" key="7">
    <source>
        <dbReference type="SAM" id="MobiDB-lite"/>
    </source>
</evidence>
<protein>
    <recommendedName>
        <fullName evidence="6">50S ribosomal protein L3</fullName>
    </recommendedName>
</protein>
<name>A0A420ZE31_UNCK3</name>
<dbReference type="PANTHER" id="PTHR11229:SF16">
    <property type="entry name" value="LARGE RIBOSOMAL SUBUNIT PROTEIN UL3C"/>
    <property type="match status" value="1"/>
</dbReference>
<keyword evidence="2" id="KW-0699">rRNA-binding</keyword>
<dbReference type="NCBIfam" id="TIGR03625">
    <property type="entry name" value="L3_bact"/>
    <property type="match status" value="1"/>
</dbReference>
<dbReference type="AlphaFoldDB" id="A0A420ZE31"/>
<evidence type="ECO:0000256" key="4">
    <source>
        <dbReference type="ARBA" id="ARBA00022980"/>
    </source>
</evidence>
<proteinExistence type="inferred from homology"/>
<comment type="similarity">
    <text evidence="1">Belongs to the universal ribosomal protein uL3 family.</text>
</comment>
<dbReference type="FunFam" id="2.40.30.10:FF:000004">
    <property type="entry name" value="50S ribosomal protein L3"/>
    <property type="match status" value="1"/>
</dbReference>
<evidence type="ECO:0000256" key="2">
    <source>
        <dbReference type="ARBA" id="ARBA00022730"/>
    </source>
</evidence>
<dbReference type="EMBL" id="QMNG01000001">
    <property type="protein sequence ID" value="RLC37925.1"/>
    <property type="molecule type" value="Genomic_DNA"/>
</dbReference>
<dbReference type="InterPro" id="IPR009000">
    <property type="entry name" value="Transl_B-barrel_sf"/>
</dbReference>